<dbReference type="InterPro" id="IPR010272">
    <property type="entry name" value="T6SS_TssF"/>
</dbReference>
<dbReference type="NCBIfam" id="TIGR03359">
    <property type="entry name" value="VI_chp_6"/>
    <property type="match status" value="1"/>
</dbReference>
<dbReference type="NCBIfam" id="TIGR03347">
    <property type="entry name" value="VI_chp_1"/>
    <property type="match status" value="1"/>
</dbReference>
<dbReference type="Pfam" id="PF05947">
    <property type="entry name" value="T6SS_TssF"/>
    <property type="match status" value="1"/>
</dbReference>
<sequence>MRQLDGQAFEIIFLFDREDAELERSVDRHSLSLFCAPAINLFAKRSDRMAVSTQNYEHHLLIDRAKPLDYEVYSIEKIIGHRAEGGQEYVFQPFYGSPSGAAREGATYFSTRREPRLVPGLARRNSSRTGYIGSEVFFSLVDRREAPFAEDLRYISADTLCTNRDLPMLMPLDGKSDFSLRLSAPVEAVKILRGPTPPHLAIAENEITWRLISHLGLNYLTLTDLEGPQGAQALRELLELYAGIAEPGLKKQVQSIRSARLEPVYRQLPQPGPIVYGRGVRITLTLDEAAFPGTGIYLFGAVLEQFFARHVSLNSFSELAITTLQRGETPYTYDLYYLLRWLDARGGHKIRLGRAHHPREEPLRIGQEPSLAFAPSTLSKAQSATDERPPRVSILSFGLFGPNGPLPLHLTEYARERARNHGDSTLSAFADLFHHRLILLFYRAWADAQATVSLDRGTEARFDAYLSSLIQLGQPSLRERDCLGDHAKYFMTGHLVRQTRNPEGLCQILRQDLGVPVAILEHLPGWIEVDADQRTQLGGRKPRRRLAMGAIIGIAVRDAQYQFQIVLGPLSRQQYLTLLPDAQQTQRLVAWVRNYIGIELSWEVKLVLNRHEVEGNALGQKQQLGWGSWLGQRTSPTDADDLVYRPEAYLDHKRAQAAHASAAKEASAW</sequence>
<proteinExistence type="predicted"/>
<dbReference type="OrthoDB" id="10603773at2759"/>
<dbReference type="PANTHER" id="PTHR35370:SF1">
    <property type="entry name" value="TYPE VI SECRETION SYSTEM COMPONENT TSSF1"/>
    <property type="match status" value="1"/>
</dbReference>
<name>A0A0J7K1I0_LASNI</name>
<dbReference type="Pfam" id="PF06996">
    <property type="entry name" value="T6SS_TssG"/>
    <property type="match status" value="1"/>
</dbReference>
<dbReference type="AlphaFoldDB" id="A0A0J7K1I0"/>
<evidence type="ECO:0000313" key="1">
    <source>
        <dbReference type="EMBL" id="KMQ84046.1"/>
    </source>
</evidence>
<accession>A0A0J7K1I0</accession>
<keyword evidence="2" id="KW-1185">Reference proteome</keyword>
<dbReference type="PANTHER" id="PTHR35370">
    <property type="entry name" value="CYTOPLASMIC PROTEIN-RELATED-RELATED"/>
    <property type="match status" value="1"/>
</dbReference>
<dbReference type="PaxDb" id="67767-A0A0J7K1I0"/>
<dbReference type="Proteomes" id="UP000036403">
    <property type="component" value="Unassembled WGS sequence"/>
</dbReference>
<protein>
    <recommendedName>
        <fullName evidence="3">Type vi secretion system protein</fullName>
    </recommendedName>
</protein>
<evidence type="ECO:0008006" key="3">
    <source>
        <dbReference type="Google" id="ProtNLM"/>
    </source>
</evidence>
<dbReference type="EMBL" id="LBMM01017569">
    <property type="protein sequence ID" value="KMQ84046.1"/>
    <property type="molecule type" value="Genomic_DNA"/>
</dbReference>
<organism evidence="1 2">
    <name type="scientific">Lasius niger</name>
    <name type="common">Black garden ant</name>
    <dbReference type="NCBI Taxonomy" id="67767"/>
    <lineage>
        <taxon>Eukaryota</taxon>
        <taxon>Metazoa</taxon>
        <taxon>Ecdysozoa</taxon>
        <taxon>Arthropoda</taxon>
        <taxon>Hexapoda</taxon>
        <taxon>Insecta</taxon>
        <taxon>Pterygota</taxon>
        <taxon>Neoptera</taxon>
        <taxon>Endopterygota</taxon>
        <taxon>Hymenoptera</taxon>
        <taxon>Apocrita</taxon>
        <taxon>Aculeata</taxon>
        <taxon>Formicoidea</taxon>
        <taxon>Formicidae</taxon>
        <taxon>Formicinae</taxon>
        <taxon>Lasius</taxon>
        <taxon>Lasius</taxon>
    </lineage>
</organism>
<gene>
    <name evidence="1" type="ORF">RF55_18535</name>
</gene>
<evidence type="ECO:0000313" key="2">
    <source>
        <dbReference type="Proteomes" id="UP000036403"/>
    </source>
</evidence>
<comment type="caution">
    <text evidence="1">The sequence shown here is derived from an EMBL/GenBank/DDBJ whole genome shotgun (WGS) entry which is preliminary data.</text>
</comment>
<dbReference type="InterPro" id="IPR010732">
    <property type="entry name" value="T6SS_TssG-like"/>
</dbReference>
<reference evidence="1 2" key="1">
    <citation type="submission" date="2015-04" db="EMBL/GenBank/DDBJ databases">
        <title>Lasius niger genome sequencing.</title>
        <authorList>
            <person name="Konorov E.A."/>
            <person name="Nikitin M.A."/>
            <person name="Kirill M.V."/>
            <person name="Chang P."/>
        </authorList>
    </citation>
    <scope>NUCLEOTIDE SEQUENCE [LARGE SCALE GENOMIC DNA]</scope>
    <source>
        <tissue evidence="1">Whole</tissue>
    </source>
</reference>